<dbReference type="RefSeq" id="WP_253240723.1">
    <property type="nucleotide sequence ID" value="NZ_JAMYJR010000032.1"/>
</dbReference>
<dbReference type="PANTHER" id="PTHR43649">
    <property type="entry name" value="ARABINOSE-BINDING PROTEIN-RELATED"/>
    <property type="match status" value="1"/>
</dbReference>
<comment type="similarity">
    <text evidence="1">Belongs to the bacterial solute-binding protein 1 family.</text>
</comment>
<organism evidence="4 5">
    <name type="scientific">Paractinoplanes aksuensis</name>
    <dbReference type="NCBI Taxonomy" id="2939490"/>
    <lineage>
        <taxon>Bacteria</taxon>
        <taxon>Bacillati</taxon>
        <taxon>Actinomycetota</taxon>
        <taxon>Actinomycetes</taxon>
        <taxon>Micromonosporales</taxon>
        <taxon>Micromonosporaceae</taxon>
        <taxon>Paractinoplanes</taxon>
    </lineage>
</organism>
<gene>
    <name evidence="4" type="ORF">M1L60_29070</name>
</gene>
<dbReference type="Pfam" id="PF13416">
    <property type="entry name" value="SBP_bac_8"/>
    <property type="match status" value="1"/>
</dbReference>
<accession>A0ABT1DX83</accession>
<keyword evidence="3" id="KW-0732">Signal</keyword>
<evidence type="ECO:0000313" key="5">
    <source>
        <dbReference type="Proteomes" id="UP001523369"/>
    </source>
</evidence>
<evidence type="ECO:0000256" key="1">
    <source>
        <dbReference type="ARBA" id="ARBA00008520"/>
    </source>
</evidence>
<reference evidence="4 5" key="1">
    <citation type="submission" date="2022-06" db="EMBL/GenBank/DDBJ databases">
        <title>New Species of the Genus Actinoplanes, ActinopZanes ferrugineus.</title>
        <authorList>
            <person name="Ding P."/>
        </authorList>
    </citation>
    <scope>NUCLEOTIDE SEQUENCE [LARGE SCALE GENOMIC DNA]</scope>
    <source>
        <strain evidence="4 5">TRM88003</strain>
    </source>
</reference>
<dbReference type="EMBL" id="JAMYJR010000032">
    <property type="protein sequence ID" value="MCO8274656.1"/>
    <property type="molecule type" value="Genomic_DNA"/>
</dbReference>
<dbReference type="PANTHER" id="PTHR43649:SF34">
    <property type="entry name" value="ABC TRANSPORTER PERIPLASMIC-BINDING PROTEIN YCJN-RELATED"/>
    <property type="match status" value="1"/>
</dbReference>
<sequence length="396" mass="43287">MSNGHRLEIFGRAFDGFERSLTDQLAQLPAVDAGYQLLEIEDLQREVVEGTLATDGRADVLMLITDWLPALIQSGKILPIAHPSPDDWAPALRELQTGPDGANYGIAYHDGPMLFLYRTDLYGDEKEQRGFADRFGYPLAPPTAWSQFRDQAVWFDRPTADLRGTVLAGYPDEHNNVYDFLTHLWSRGGELIGPDGRSGLDSAAAGEAVDFLHGLWHVDRVVDPAAAAWDSVSSGVHFAAGEAAMMVNWCGFAAMSADPASPTHGRVGCAPAPGAVTMNAYWVLTVPAGARDPERSAELIRRLTTHDMDVRTALAGGSATRRDSWADPRVRALAPYYDVLEQAHQHSRSVPVDPRWPRIAAVLNEMMREVVEEAAGRTALDKAHANLNALLTQQKS</sequence>
<proteinExistence type="inferred from homology"/>
<protein>
    <submittedName>
        <fullName evidence="4">Extracellular solute-binding protein</fullName>
    </submittedName>
</protein>
<dbReference type="Proteomes" id="UP001523369">
    <property type="component" value="Unassembled WGS sequence"/>
</dbReference>
<dbReference type="InterPro" id="IPR050490">
    <property type="entry name" value="Bact_solute-bd_prot1"/>
</dbReference>
<evidence type="ECO:0000256" key="2">
    <source>
        <dbReference type="ARBA" id="ARBA00022448"/>
    </source>
</evidence>
<evidence type="ECO:0000313" key="4">
    <source>
        <dbReference type="EMBL" id="MCO8274656.1"/>
    </source>
</evidence>
<name>A0ABT1DX83_9ACTN</name>
<keyword evidence="5" id="KW-1185">Reference proteome</keyword>
<comment type="caution">
    <text evidence="4">The sequence shown here is derived from an EMBL/GenBank/DDBJ whole genome shotgun (WGS) entry which is preliminary data.</text>
</comment>
<keyword evidence="2" id="KW-0813">Transport</keyword>
<dbReference type="InterPro" id="IPR006059">
    <property type="entry name" value="SBP"/>
</dbReference>
<evidence type="ECO:0000256" key="3">
    <source>
        <dbReference type="ARBA" id="ARBA00022729"/>
    </source>
</evidence>
<dbReference type="Gene3D" id="3.40.190.10">
    <property type="entry name" value="Periplasmic binding protein-like II"/>
    <property type="match status" value="2"/>
</dbReference>
<dbReference type="SUPFAM" id="SSF53850">
    <property type="entry name" value="Periplasmic binding protein-like II"/>
    <property type="match status" value="1"/>
</dbReference>